<reference evidence="1 3" key="1">
    <citation type="journal article" date="2010" name="BMC Genomics">
        <title>Combination of measures distinguishes pre-miRNAs from other stem-loops in the genome of the newly sequenced Anopheles darlingi.</title>
        <authorList>
            <person name="Mendes N.D."/>
            <person name="Freitas A.T."/>
            <person name="Vasconcelos A.T."/>
            <person name="Sagot M.F."/>
        </authorList>
    </citation>
    <scope>NUCLEOTIDE SEQUENCE</scope>
</reference>
<keyword evidence="3" id="KW-1185">Reference proteome</keyword>
<dbReference type="HOGENOM" id="CLU_2401455_0_0_1"/>
<gene>
    <name evidence="1" type="ORF">AND_002513</name>
</gene>
<name>W5JQY2_ANODA</name>
<dbReference type="VEuPathDB" id="VectorBase:ADAC002513"/>
<reference evidence="1" key="2">
    <citation type="submission" date="2010-05" db="EMBL/GenBank/DDBJ databases">
        <authorList>
            <person name="Almeida L.G."/>
            <person name="Nicolas M.F."/>
            <person name="Souza R.C."/>
            <person name="Vasconcelos A.T.R."/>
        </authorList>
    </citation>
    <scope>NUCLEOTIDE SEQUENCE</scope>
</reference>
<accession>W5JQY2</accession>
<evidence type="ECO:0000313" key="3">
    <source>
        <dbReference type="Proteomes" id="UP000000673"/>
    </source>
</evidence>
<protein>
    <submittedName>
        <fullName evidence="1 2">Uncharacterized protein</fullName>
    </submittedName>
</protein>
<proteinExistence type="predicted"/>
<dbReference type="EnsemblMetazoa" id="ADAC002513-RA">
    <property type="protein sequence ID" value="ADAC002513-PA"/>
    <property type="gene ID" value="ADAC002513"/>
</dbReference>
<evidence type="ECO:0000313" key="2">
    <source>
        <dbReference type="EnsemblMetazoa" id="ADAC002513-PA"/>
    </source>
</evidence>
<evidence type="ECO:0000313" key="1">
    <source>
        <dbReference type="EMBL" id="ETN65713.1"/>
    </source>
</evidence>
<dbReference type="AlphaFoldDB" id="W5JQY2"/>
<sequence>MKFESFCWIFAAFLMHHSSRDNSTPSTHKDLPRELLQIVDLTDSQIGHSLSDWNRNEFAARLAVHRQQSTTATASHPAFRPHVCVSRGCSRTL</sequence>
<reference evidence="1" key="3">
    <citation type="journal article" date="2013" name="Nucleic Acids Res.">
        <title>The genome of Anopheles darlingi, the main neotropical malaria vector.</title>
        <authorList>
            <person name="Marinotti O."/>
            <person name="Cerqueira G.C."/>
            <person name="de Almeida L.G."/>
            <person name="Ferro M.I."/>
            <person name="Loreto E.L."/>
            <person name="Zaha A."/>
            <person name="Teixeira S.M."/>
            <person name="Wespiser A.R."/>
            <person name="Almeida E Silva A."/>
            <person name="Schlindwein A.D."/>
            <person name="Pacheco A.C."/>
            <person name="Silva A.L."/>
            <person name="Graveley B.R."/>
            <person name="Walenz B.P."/>
            <person name="Lima Bde A."/>
            <person name="Ribeiro C.A."/>
            <person name="Nunes-Silva C.G."/>
            <person name="de Carvalho C.R."/>
            <person name="Soares C.M."/>
            <person name="de Menezes C.B."/>
            <person name="Matiolli C."/>
            <person name="Caffrey D."/>
            <person name="Araujo D.A."/>
            <person name="de Oliveira D.M."/>
            <person name="Golenbock D."/>
            <person name="Grisard E.C."/>
            <person name="Fantinatti-Garboggini F."/>
            <person name="de Carvalho F.M."/>
            <person name="Barcellos F.G."/>
            <person name="Prosdocimi F."/>
            <person name="May G."/>
            <person name="Azevedo Junior G.M."/>
            <person name="Guimaraes G.M."/>
            <person name="Goldman G.H."/>
            <person name="Padilha I.Q."/>
            <person name="Batista Jda S."/>
            <person name="Ferro J.A."/>
            <person name="Ribeiro J.M."/>
            <person name="Fietto J.L."/>
            <person name="Dabbas K.M."/>
            <person name="Cerdeira L."/>
            <person name="Agnez-Lima L.F."/>
            <person name="Brocchi M."/>
            <person name="de Carvalho M.O."/>
            <person name="Teixeira Mde M."/>
            <person name="Diniz Maia Mde M."/>
            <person name="Goldman M.H."/>
            <person name="Cruz Schneider M.P."/>
            <person name="Felipe M.S."/>
            <person name="Hungria M."/>
            <person name="Nicolas M.F."/>
            <person name="Pereira M."/>
            <person name="Montes M.A."/>
            <person name="Cantao M.E."/>
            <person name="Vincentz M."/>
            <person name="Rafael M.S."/>
            <person name="Silverman N."/>
            <person name="Stoco P.H."/>
            <person name="Souza R.C."/>
            <person name="Vicentini R."/>
            <person name="Gazzinelli R.T."/>
            <person name="Neves Rde O."/>
            <person name="Silva R."/>
            <person name="Astolfi-Filho S."/>
            <person name="Maciel T.E."/>
            <person name="Urmenyi T.P."/>
            <person name="Tadei W.P."/>
            <person name="Camargo E.P."/>
            <person name="de Vasconcelos A.T."/>
        </authorList>
    </citation>
    <scope>NUCLEOTIDE SEQUENCE</scope>
</reference>
<dbReference type="EMBL" id="ADMH02000596">
    <property type="protein sequence ID" value="ETN65713.1"/>
    <property type="molecule type" value="Genomic_DNA"/>
</dbReference>
<reference evidence="2" key="4">
    <citation type="submission" date="2015-06" db="UniProtKB">
        <authorList>
            <consortium name="EnsemblMetazoa"/>
        </authorList>
    </citation>
    <scope>IDENTIFICATION</scope>
</reference>
<dbReference type="Proteomes" id="UP000000673">
    <property type="component" value="Unassembled WGS sequence"/>
</dbReference>
<organism evidence="1">
    <name type="scientific">Anopheles darlingi</name>
    <name type="common">Mosquito</name>
    <dbReference type="NCBI Taxonomy" id="43151"/>
    <lineage>
        <taxon>Eukaryota</taxon>
        <taxon>Metazoa</taxon>
        <taxon>Ecdysozoa</taxon>
        <taxon>Arthropoda</taxon>
        <taxon>Hexapoda</taxon>
        <taxon>Insecta</taxon>
        <taxon>Pterygota</taxon>
        <taxon>Neoptera</taxon>
        <taxon>Endopterygota</taxon>
        <taxon>Diptera</taxon>
        <taxon>Nematocera</taxon>
        <taxon>Culicoidea</taxon>
        <taxon>Culicidae</taxon>
        <taxon>Anophelinae</taxon>
        <taxon>Anopheles</taxon>
    </lineage>
</organism>